<reference evidence="15" key="1">
    <citation type="submission" date="2020-11" db="EMBL/GenBank/DDBJ databases">
        <authorList>
            <person name="Tran Van P."/>
        </authorList>
    </citation>
    <scope>NUCLEOTIDE SEQUENCE</scope>
</reference>
<comment type="function">
    <text evidence="10">RNA helicase.</text>
</comment>
<feature type="domain" description="Helicase ATP-binding" evidence="12">
    <location>
        <begin position="128"/>
        <end position="274"/>
    </location>
</feature>
<evidence type="ECO:0000256" key="7">
    <source>
        <dbReference type="ARBA" id="ARBA00038002"/>
    </source>
</evidence>
<organism evidence="15">
    <name type="scientific">Timema bartmani</name>
    <dbReference type="NCBI Taxonomy" id="61472"/>
    <lineage>
        <taxon>Eukaryota</taxon>
        <taxon>Metazoa</taxon>
        <taxon>Ecdysozoa</taxon>
        <taxon>Arthropoda</taxon>
        <taxon>Hexapoda</taxon>
        <taxon>Insecta</taxon>
        <taxon>Pterygota</taxon>
        <taxon>Neoptera</taxon>
        <taxon>Polyneoptera</taxon>
        <taxon>Phasmatodea</taxon>
        <taxon>Timematodea</taxon>
        <taxon>Timematoidea</taxon>
        <taxon>Timematidae</taxon>
        <taxon>Timema</taxon>
    </lineage>
</organism>
<dbReference type="AlphaFoldDB" id="A0A7R9I3A6"/>
<feature type="domain" description="DEAD-box RNA helicase Q" evidence="14">
    <location>
        <begin position="13"/>
        <end position="41"/>
    </location>
</feature>
<sequence length="653" mass="74266">MDNNQDNSIKSKWEDLNCKLSLPVMRAINKLGFRTMTPVQEKHKSKENALGMRYLRNVCGKTRMDRVSNEWKLKECGLKGNTIGQCERSVLRWFGHVERMRVDPVTELIYEGLKSELLNTRTKKRRDEALKSHEIGAVVISPTRELATQTSEVLQHFLGFIPGLSQMLVVGGKGVVKDVSEFRDKGANIVIATPGRLEDLLMRKHDINLPSAVKTLEVLILDEADRLLDLGFDKSLTTILSYLPKQRRTGLFSATQTKEIEMLIRAGLRNPVIVSVKEKDSNRLAGEEALSTPLTLCNHYMMCEADAKLATLLGFVRAQGRKKYMLFLSTCACVEYFTVVLKALLKDLAVFGIHGKMKNKRTQIFDSFRAVESGVLVCTDVMARGVDIPEVHWVVQYDPPSSAAAFVHRCGRTARIGHDGSALVMLLPSEDAYIDFLRRNQKVELESLPAPSPVPGVLEKVRRLQLRDRAVADKAARAYVSYIQAYNKHECNLILRLKDLDLGRLATGFCLLRLPKMPELKGRDISSFQPAQVDFNDITYKDTQKEASRVNKLQVYRETGVWPRKGKAMTRRPTQPWQLTKQRKSEVKERRQLKRDKRELKKSEGKTKSKKRRKGISAEELQELAKDIALIKRLKNKKVTQEEFDAEFVGEME</sequence>
<dbReference type="GO" id="GO:0016787">
    <property type="term" value="F:hydrolase activity"/>
    <property type="evidence" value="ECO:0007669"/>
    <property type="project" value="UniProtKB-KW"/>
</dbReference>
<evidence type="ECO:0000256" key="1">
    <source>
        <dbReference type="ARBA" id="ARBA00022741"/>
    </source>
</evidence>
<dbReference type="EC" id="3.6.4.13" evidence="10"/>
<dbReference type="InterPro" id="IPR027417">
    <property type="entry name" value="P-loop_NTPase"/>
</dbReference>
<evidence type="ECO:0000256" key="9">
    <source>
        <dbReference type="RuleBase" id="RU000492"/>
    </source>
</evidence>
<protein>
    <recommendedName>
        <fullName evidence="10">ATP-dependent RNA helicase</fullName>
        <ecNumber evidence="10">3.6.4.13</ecNumber>
    </recommendedName>
</protein>
<evidence type="ECO:0000256" key="6">
    <source>
        <dbReference type="ARBA" id="ARBA00023054"/>
    </source>
</evidence>
<evidence type="ECO:0000256" key="2">
    <source>
        <dbReference type="ARBA" id="ARBA00022801"/>
    </source>
</evidence>
<dbReference type="SMART" id="SM01178">
    <property type="entry name" value="DUF4217"/>
    <property type="match status" value="1"/>
</dbReference>
<keyword evidence="2 9" id="KW-0378">Hydrolase</keyword>
<keyword evidence="5 10" id="KW-0694">RNA-binding</keyword>
<dbReference type="GO" id="GO:0003724">
    <property type="term" value="F:RNA helicase activity"/>
    <property type="evidence" value="ECO:0007669"/>
    <property type="project" value="UniProtKB-EC"/>
</dbReference>
<feature type="region of interest" description="Disordered" evidence="11">
    <location>
        <begin position="564"/>
        <end position="618"/>
    </location>
</feature>
<dbReference type="FunFam" id="3.40.50.300:FF:001022">
    <property type="entry name" value="RNA helicase"/>
    <property type="match status" value="1"/>
</dbReference>
<dbReference type="InterPro" id="IPR025313">
    <property type="entry name" value="SPB4-like_CTE"/>
</dbReference>
<dbReference type="InterPro" id="IPR056330">
    <property type="entry name" value="CTT_SPB4"/>
</dbReference>
<evidence type="ECO:0000313" key="15">
    <source>
        <dbReference type="EMBL" id="CAD7445863.1"/>
    </source>
</evidence>
<dbReference type="PROSITE" id="PS51192">
    <property type="entry name" value="HELICASE_ATP_BIND_1"/>
    <property type="match status" value="1"/>
</dbReference>
<evidence type="ECO:0000259" key="12">
    <source>
        <dbReference type="PROSITE" id="PS51192"/>
    </source>
</evidence>
<dbReference type="Pfam" id="PF00270">
    <property type="entry name" value="DEAD"/>
    <property type="match status" value="1"/>
</dbReference>
<dbReference type="PROSITE" id="PS51194">
    <property type="entry name" value="HELICASE_CTER"/>
    <property type="match status" value="1"/>
</dbReference>
<gene>
    <name evidence="15" type="ORF">TBIB3V08_LOCUS8207</name>
</gene>
<dbReference type="Pfam" id="PF13959">
    <property type="entry name" value="CTE_SPB4"/>
    <property type="match status" value="1"/>
</dbReference>
<comment type="catalytic activity">
    <reaction evidence="10">
        <text>ATP + H2O = ADP + phosphate + H(+)</text>
        <dbReference type="Rhea" id="RHEA:13065"/>
        <dbReference type="ChEBI" id="CHEBI:15377"/>
        <dbReference type="ChEBI" id="CHEBI:15378"/>
        <dbReference type="ChEBI" id="CHEBI:30616"/>
        <dbReference type="ChEBI" id="CHEBI:43474"/>
        <dbReference type="ChEBI" id="CHEBI:456216"/>
        <dbReference type="EC" id="3.6.4.13"/>
    </reaction>
</comment>
<feature type="short sequence motif" description="Q motif" evidence="8">
    <location>
        <begin position="13"/>
        <end position="41"/>
    </location>
</feature>
<dbReference type="Pfam" id="PF23681">
    <property type="entry name" value="CTT_SPB4"/>
    <property type="match status" value="1"/>
</dbReference>
<keyword evidence="3 9" id="KW-0347">Helicase</keyword>
<dbReference type="InterPro" id="IPR014001">
    <property type="entry name" value="Helicase_ATP-bd"/>
</dbReference>
<dbReference type="PROSITE" id="PS00039">
    <property type="entry name" value="DEAD_ATP_HELICASE"/>
    <property type="match status" value="1"/>
</dbReference>
<feature type="compositionally biased region" description="Basic and acidic residues" evidence="11">
    <location>
        <begin position="583"/>
        <end position="607"/>
    </location>
</feature>
<feature type="domain" description="Helicase C-terminal" evidence="13">
    <location>
        <begin position="308"/>
        <end position="462"/>
    </location>
</feature>
<dbReference type="GO" id="GO:0003723">
    <property type="term" value="F:RNA binding"/>
    <property type="evidence" value="ECO:0007669"/>
    <property type="project" value="UniProtKB-UniRule"/>
</dbReference>
<dbReference type="PANTHER" id="PTHR24031">
    <property type="entry name" value="RNA HELICASE"/>
    <property type="match status" value="1"/>
</dbReference>
<dbReference type="EMBL" id="OD567565">
    <property type="protein sequence ID" value="CAD7445863.1"/>
    <property type="molecule type" value="Genomic_DNA"/>
</dbReference>
<dbReference type="GO" id="GO:0010468">
    <property type="term" value="P:regulation of gene expression"/>
    <property type="evidence" value="ECO:0007669"/>
    <property type="project" value="UniProtKB-ARBA"/>
</dbReference>
<evidence type="ECO:0000259" key="14">
    <source>
        <dbReference type="PROSITE" id="PS51195"/>
    </source>
</evidence>
<comment type="domain">
    <text evidence="10">The Q motif is unique to and characteristic of the DEAD box family of RNA helicases and controls ATP binding and hydrolysis.</text>
</comment>
<accession>A0A7R9I3A6</accession>
<proteinExistence type="inferred from homology"/>
<dbReference type="Gene3D" id="3.40.50.300">
    <property type="entry name" value="P-loop containing nucleotide triphosphate hydrolases"/>
    <property type="match status" value="2"/>
</dbReference>
<evidence type="ECO:0000256" key="5">
    <source>
        <dbReference type="ARBA" id="ARBA00022884"/>
    </source>
</evidence>
<dbReference type="InterPro" id="IPR011545">
    <property type="entry name" value="DEAD/DEAH_box_helicase_dom"/>
</dbReference>
<dbReference type="CDD" id="cd18787">
    <property type="entry name" value="SF2_C_DEAD"/>
    <property type="match status" value="1"/>
</dbReference>
<evidence type="ECO:0000256" key="4">
    <source>
        <dbReference type="ARBA" id="ARBA00022840"/>
    </source>
</evidence>
<dbReference type="InterPro" id="IPR014014">
    <property type="entry name" value="RNA_helicase_DEAD_Q_motif"/>
</dbReference>
<dbReference type="InterPro" id="IPR000629">
    <property type="entry name" value="RNA-helicase_DEAD-box_CS"/>
</dbReference>
<evidence type="ECO:0000256" key="8">
    <source>
        <dbReference type="PROSITE-ProRule" id="PRU00552"/>
    </source>
</evidence>
<comment type="similarity">
    <text evidence="7">Belongs to the DEAD box helicase family. DDX55/SPB4 subfamily.</text>
</comment>
<dbReference type="PROSITE" id="PS51195">
    <property type="entry name" value="Q_MOTIF"/>
    <property type="match status" value="1"/>
</dbReference>
<evidence type="ECO:0000256" key="10">
    <source>
        <dbReference type="RuleBase" id="RU365068"/>
    </source>
</evidence>
<dbReference type="SUPFAM" id="SSF52540">
    <property type="entry name" value="P-loop containing nucleoside triphosphate hydrolases"/>
    <property type="match status" value="1"/>
</dbReference>
<keyword evidence="1 9" id="KW-0547">Nucleotide-binding</keyword>
<evidence type="ECO:0000256" key="3">
    <source>
        <dbReference type="ARBA" id="ARBA00022806"/>
    </source>
</evidence>
<keyword evidence="4 9" id="KW-0067">ATP-binding</keyword>
<evidence type="ECO:0000259" key="13">
    <source>
        <dbReference type="PROSITE" id="PS51194"/>
    </source>
</evidence>
<dbReference type="InterPro" id="IPR001650">
    <property type="entry name" value="Helicase_C-like"/>
</dbReference>
<dbReference type="SMART" id="SM00487">
    <property type="entry name" value="DEXDc"/>
    <property type="match status" value="1"/>
</dbReference>
<dbReference type="SMART" id="SM00490">
    <property type="entry name" value="HELICc"/>
    <property type="match status" value="1"/>
</dbReference>
<evidence type="ECO:0000256" key="11">
    <source>
        <dbReference type="SAM" id="MobiDB-lite"/>
    </source>
</evidence>
<keyword evidence="6" id="KW-0175">Coiled coil</keyword>
<dbReference type="GO" id="GO:0005524">
    <property type="term" value="F:ATP binding"/>
    <property type="evidence" value="ECO:0007669"/>
    <property type="project" value="UniProtKB-UniRule"/>
</dbReference>
<dbReference type="Pfam" id="PF00271">
    <property type="entry name" value="Helicase_C"/>
    <property type="match status" value="1"/>
</dbReference>
<name>A0A7R9I3A6_9NEOP</name>